<feature type="compositionally biased region" description="Basic and acidic residues" evidence="1">
    <location>
        <begin position="60"/>
        <end position="83"/>
    </location>
</feature>
<dbReference type="Proteomes" id="UP000507222">
    <property type="component" value="Unassembled WGS sequence"/>
</dbReference>
<evidence type="ECO:0000256" key="1">
    <source>
        <dbReference type="SAM" id="MobiDB-lite"/>
    </source>
</evidence>
<evidence type="ECO:0000313" key="3">
    <source>
        <dbReference type="Proteomes" id="UP000507222"/>
    </source>
</evidence>
<dbReference type="EMBL" id="CAEKDK010000005">
    <property type="protein sequence ID" value="CAB4279178.1"/>
    <property type="molecule type" value="Genomic_DNA"/>
</dbReference>
<accession>A0A6J5UZD0</accession>
<organism evidence="2 3">
    <name type="scientific">Prunus armeniaca</name>
    <name type="common">Apricot</name>
    <name type="synonym">Armeniaca vulgaris</name>
    <dbReference type="NCBI Taxonomy" id="36596"/>
    <lineage>
        <taxon>Eukaryota</taxon>
        <taxon>Viridiplantae</taxon>
        <taxon>Streptophyta</taxon>
        <taxon>Embryophyta</taxon>
        <taxon>Tracheophyta</taxon>
        <taxon>Spermatophyta</taxon>
        <taxon>Magnoliopsida</taxon>
        <taxon>eudicotyledons</taxon>
        <taxon>Gunneridae</taxon>
        <taxon>Pentapetalae</taxon>
        <taxon>rosids</taxon>
        <taxon>fabids</taxon>
        <taxon>Rosales</taxon>
        <taxon>Rosaceae</taxon>
        <taxon>Amygdaloideae</taxon>
        <taxon>Amygdaleae</taxon>
        <taxon>Prunus</taxon>
    </lineage>
</organism>
<proteinExistence type="predicted"/>
<reference evidence="2 3" key="1">
    <citation type="submission" date="2020-05" db="EMBL/GenBank/DDBJ databases">
        <authorList>
            <person name="Campoy J."/>
            <person name="Schneeberger K."/>
            <person name="Spophaly S."/>
        </authorList>
    </citation>
    <scope>NUCLEOTIDE SEQUENCE [LARGE SCALE GENOMIC DNA]</scope>
    <source>
        <strain evidence="2">PruArmRojPasFocal</strain>
    </source>
</reference>
<name>A0A6J5UZD0_PRUAR</name>
<dbReference type="AlphaFoldDB" id="A0A6J5UZD0"/>
<feature type="region of interest" description="Disordered" evidence="1">
    <location>
        <begin position="39"/>
        <end position="83"/>
    </location>
</feature>
<evidence type="ECO:0000313" key="2">
    <source>
        <dbReference type="EMBL" id="CAB4279178.1"/>
    </source>
</evidence>
<gene>
    <name evidence="2" type="ORF">CURHAP_LOCUS31337</name>
</gene>
<sequence length="298" mass="32654">MEGSWPQHKRRKIEHTIVDDLSSSRDLIESVEHSPKAVLESQGLSISQEDVGKSIVSRSPVEESHQNEDHQMIERSESSPKAHMKEGEISMGEGDRSGNAPFTFMHEELEASLLLSLMKQAAGQSQDCLMEETGVAHPTSTIVDTGSPCIEENHVSLPLEDNLTLGNVENWTYAGRAMQEKRFDLGGTRKFSYFSVGSPRGQSLDLIGGDDTKPELEGGRSGYEDHLAYDDAVKPLKDGNSCLSEEVGQAFNGRSYSDCLPNRCGQSGWDVKKPYISPVGKLWDRTLQALAVQGSEGA</sequence>
<protein>
    <submittedName>
        <fullName evidence="2">Uncharacterized protein</fullName>
    </submittedName>
</protein>